<name>A0A9Q0WSL7_9ROSI</name>
<dbReference type="EMBL" id="JAPFFM010000002">
    <property type="protein sequence ID" value="KAJ6770950.1"/>
    <property type="molecule type" value="Genomic_DNA"/>
</dbReference>
<proteinExistence type="predicted"/>
<accession>A0A9Q0WSL7</accession>
<reference evidence="1" key="2">
    <citation type="journal article" date="2023" name="Int. J. Mol. Sci.">
        <title>De Novo Assembly and Annotation of 11 Diverse Shrub Willow (Salix) Genomes Reveals Novel Gene Organization in Sex-Linked Regions.</title>
        <authorList>
            <person name="Hyden B."/>
            <person name="Feng K."/>
            <person name="Yates T.B."/>
            <person name="Jawdy S."/>
            <person name="Cereghino C."/>
            <person name="Smart L.B."/>
            <person name="Muchero W."/>
        </authorList>
    </citation>
    <scope>NUCLEOTIDE SEQUENCE</scope>
    <source>
        <tissue evidence="1">Shoot tip</tissue>
    </source>
</reference>
<dbReference type="PANTHER" id="PTHR36751:SF1">
    <property type="entry name" value="F3E22.8 PROTEIN"/>
    <property type="match status" value="1"/>
</dbReference>
<dbReference type="AlphaFoldDB" id="A0A9Q0WSL7"/>
<organism evidence="1 2">
    <name type="scientific">Salix koriyanagi</name>
    <dbReference type="NCBI Taxonomy" id="2511006"/>
    <lineage>
        <taxon>Eukaryota</taxon>
        <taxon>Viridiplantae</taxon>
        <taxon>Streptophyta</taxon>
        <taxon>Embryophyta</taxon>
        <taxon>Tracheophyta</taxon>
        <taxon>Spermatophyta</taxon>
        <taxon>Magnoliopsida</taxon>
        <taxon>eudicotyledons</taxon>
        <taxon>Gunneridae</taxon>
        <taxon>Pentapetalae</taxon>
        <taxon>rosids</taxon>
        <taxon>fabids</taxon>
        <taxon>Malpighiales</taxon>
        <taxon>Salicaceae</taxon>
        <taxon>Saliceae</taxon>
        <taxon>Salix</taxon>
    </lineage>
</organism>
<keyword evidence="2" id="KW-1185">Reference proteome</keyword>
<evidence type="ECO:0000313" key="1">
    <source>
        <dbReference type="EMBL" id="KAJ6770950.1"/>
    </source>
</evidence>
<sequence length="138" mass="15727">MPWPRRLSSRKTSLHTLLRKRRRTRRKSQTDGDSDGFGEEYGFFCGGDCGGLFNAGGDGYDGSGRERNFEGHNWDETSWWFSSRSSGFSYGFVYEVIYWIALSKCVHFAFKKVFRIVADGIGDTERGKAVPLRLTTIC</sequence>
<dbReference type="PANTHER" id="PTHR36751">
    <property type="entry name" value="F3E22.8 PROTEIN"/>
    <property type="match status" value="1"/>
</dbReference>
<reference evidence="1" key="1">
    <citation type="submission" date="2022-11" db="EMBL/GenBank/DDBJ databases">
        <authorList>
            <person name="Hyden B.L."/>
            <person name="Feng K."/>
            <person name="Yates T."/>
            <person name="Jawdy S."/>
            <person name="Smart L.B."/>
            <person name="Muchero W."/>
        </authorList>
    </citation>
    <scope>NUCLEOTIDE SEQUENCE</scope>
    <source>
        <tissue evidence="1">Shoot tip</tissue>
    </source>
</reference>
<protein>
    <submittedName>
        <fullName evidence="1">F3E22.8 PROTEIN</fullName>
    </submittedName>
</protein>
<comment type="caution">
    <text evidence="1">The sequence shown here is derived from an EMBL/GenBank/DDBJ whole genome shotgun (WGS) entry which is preliminary data.</text>
</comment>
<dbReference type="Proteomes" id="UP001151752">
    <property type="component" value="Chromosome 10"/>
</dbReference>
<evidence type="ECO:0000313" key="2">
    <source>
        <dbReference type="Proteomes" id="UP001151752"/>
    </source>
</evidence>
<gene>
    <name evidence="1" type="ORF">OIU74_017402</name>
</gene>